<evidence type="ECO:0000256" key="4">
    <source>
        <dbReference type="ARBA" id="ARBA00022454"/>
    </source>
</evidence>
<protein>
    <recommendedName>
        <fullName evidence="3">DNA helicase</fullName>
        <ecNumber evidence="3">3.6.4.12</ecNumber>
    </recommendedName>
</protein>
<evidence type="ECO:0000256" key="10">
    <source>
        <dbReference type="ARBA" id="ARBA00022895"/>
    </source>
</evidence>
<dbReference type="KEGG" id="lel:PVL30_000261"/>
<name>A5DSD0_LODEL</name>
<keyword evidence="8" id="KW-0347">Helicase</keyword>
<feature type="region of interest" description="Disordered" evidence="15">
    <location>
        <begin position="433"/>
        <end position="452"/>
    </location>
</feature>
<dbReference type="GeneID" id="5234877"/>
<dbReference type="SUPFAM" id="SSF53300">
    <property type="entry name" value="vWA-like"/>
    <property type="match status" value="1"/>
</dbReference>
<evidence type="ECO:0000256" key="6">
    <source>
        <dbReference type="ARBA" id="ARBA00022763"/>
    </source>
</evidence>
<evidence type="ECO:0000256" key="1">
    <source>
        <dbReference type="ARBA" id="ARBA00004123"/>
    </source>
</evidence>
<keyword evidence="18" id="KW-1185">Reference proteome</keyword>
<dbReference type="InterPro" id="IPR006164">
    <property type="entry name" value="DNA_bd_Ku70/Ku80"/>
</dbReference>
<accession>A5DSD0</accession>
<dbReference type="Pfam" id="PF02735">
    <property type="entry name" value="Ku"/>
    <property type="match status" value="1"/>
</dbReference>
<keyword evidence="12" id="KW-0233">DNA recombination</keyword>
<evidence type="ECO:0000256" key="15">
    <source>
        <dbReference type="SAM" id="MobiDB-lite"/>
    </source>
</evidence>
<dbReference type="SMART" id="SM00559">
    <property type="entry name" value="Ku78"/>
    <property type="match status" value="1"/>
</dbReference>
<dbReference type="HOGENOM" id="CLU_023247_0_0_1"/>
<dbReference type="PANTHER" id="PTHR12604:SF4">
    <property type="entry name" value="X-RAY REPAIR CROSS-COMPLEMENTING PROTEIN 5"/>
    <property type="match status" value="1"/>
</dbReference>
<keyword evidence="7" id="KW-0378">Hydrolase</keyword>
<dbReference type="VEuPathDB" id="FungiDB:LELG_00266"/>
<dbReference type="InParanoid" id="A5DSD0"/>
<keyword evidence="9" id="KW-0067">ATP-binding</keyword>
<dbReference type="PANTHER" id="PTHR12604">
    <property type="entry name" value="KU AUTOANTIGEN DNA HELICASE"/>
    <property type="match status" value="1"/>
</dbReference>
<dbReference type="Proteomes" id="UP000001996">
    <property type="component" value="Unassembled WGS sequence"/>
</dbReference>
<keyword evidence="5" id="KW-0547">Nucleotide-binding</keyword>
<dbReference type="InterPro" id="IPR016194">
    <property type="entry name" value="SPOC-like_C_dom_sf"/>
</dbReference>
<dbReference type="GO" id="GO:0042162">
    <property type="term" value="F:telomeric DNA binding"/>
    <property type="evidence" value="ECO:0007669"/>
    <property type="project" value="TreeGrafter"/>
</dbReference>
<dbReference type="eggNOG" id="KOG2326">
    <property type="taxonomic scope" value="Eukaryota"/>
</dbReference>
<dbReference type="OMA" id="YINDHAN"/>
<dbReference type="GO" id="GO:0003678">
    <property type="term" value="F:DNA helicase activity"/>
    <property type="evidence" value="ECO:0007669"/>
    <property type="project" value="UniProtKB-EC"/>
</dbReference>
<evidence type="ECO:0000256" key="11">
    <source>
        <dbReference type="ARBA" id="ARBA00023125"/>
    </source>
</evidence>
<gene>
    <name evidence="17" type="ORF">LELG_00266</name>
</gene>
<keyword evidence="14" id="KW-0539">Nucleus</keyword>
<dbReference type="EMBL" id="CH981524">
    <property type="protein sequence ID" value="EDK42088.1"/>
    <property type="molecule type" value="Genomic_DNA"/>
</dbReference>
<keyword evidence="13" id="KW-0234">DNA repair</keyword>
<evidence type="ECO:0000313" key="17">
    <source>
        <dbReference type="EMBL" id="EDK42088.1"/>
    </source>
</evidence>
<proteinExistence type="predicted"/>
<dbReference type="STRING" id="379508.A5DSD0"/>
<dbReference type="AlphaFoldDB" id="A5DSD0"/>
<dbReference type="GO" id="GO:0043564">
    <property type="term" value="C:Ku70:Ku80 complex"/>
    <property type="evidence" value="ECO:0007669"/>
    <property type="project" value="TreeGrafter"/>
</dbReference>
<feature type="domain" description="Ku" evidence="16">
    <location>
        <begin position="301"/>
        <end position="448"/>
    </location>
</feature>
<keyword evidence="11" id="KW-0238">DNA-binding</keyword>
<evidence type="ECO:0000256" key="7">
    <source>
        <dbReference type="ARBA" id="ARBA00022801"/>
    </source>
</evidence>
<comment type="subcellular location">
    <subcellularLocation>
        <location evidence="2">Chromosome</location>
        <location evidence="2">Telomere</location>
    </subcellularLocation>
    <subcellularLocation>
        <location evidence="1">Nucleus</location>
    </subcellularLocation>
</comment>
<sequence length="661" mass="76940">MSNKEYVTVVLDVSHYMNSKSNGSSTDFETALQLVFKYFIQQLLKNRKLDRYAFILYAAGRIEFFYENEPLSLSHVKEFYKLAKDVHFDEAKEKLPKNHILEAFDKALLNQIANKFRRNVFVVTNASNNKIPQAYINDHANSTASIITKYPIDCTFVFMDNIDSYSIEQYFETVPLVQNHIHLYKYQQYKKFGPGLKLISPRCLCETYMSFARIGGSESEGINFRIQVYPATKVQSLIRGHEYIVDPNRLETARVKKETSYYINKSSTITNEIFDFVKDEGHDNAAVDGEYEYEEGKQNEKKELKYSELCHGFKYSQRNVLALVPELEQEATLATLPGINILGFIDIDKLPITYYSDESLYIIPSNKFYSDNRIAFNSFAQSLMNLKSAAIVRYVQKEDDEVQICAVVPQYVNIEKKQEEKEEDKVKIEVRYGNEDIEEEEEENEEEEKEKTNKTGLVLLMVRLAMKEDEMAGRFPPLTEMDHTLADSQMEDFIRCKSLDNDQTEPTVIDNMKTGLMAAKTLSPPVSSNSSLERMLLSQCPSTKRFNYYIEKLLYQSLDKKLLQEFIKEDGFIEKYLTGDEEHSLFNMNDILNVGENYFLDERKIEKSNDIANELKKQLDVSFKLNERKLYKKKRKYEEVFGAESIEGNFDQYFDVDEMLS</sequence>
<organism evidence="17 18">
    <name type="scientific">Lodderomyces elongisporus (strain ATCC 11503 / CBS 2605 / JCM 1781 / NBRC 1676 / NRRL YB-4239)</name>
    <name type="common">Yeast</name>
    <name type="synonym">Saccharomyces elongisporus</name>
    <dbReference type="NCBI Taxonomy" id="379508"/>
    <lineage>
        <taxon>Eukaryota</taxon>
        <taxon>Fungi</taxon>
        <taxon>Dikarya</taxon>
        <taxon>Ascomycota</taxon>
        <taxon>Saccharomycotina</taxon>
        <taxon>Pichiomycetes</taxon>
        <taxon>Debaryomycetaceae</taxon>
        <taxon>Candida/Lodderomyces clade</taxon>
        <taxon>Lodderomyces</taxon>
    </lineage>
</organism>
<evidence type="ECO:0000256" key="2">
    <source>
        <dbReference type="ARBA" id="ARBA00004574"/>
    </source>
</evidence>
<evidence type="ECO:0000256" key="8">
    <source>
        <dbReference type="ARBA" id="ARBA00022806"/>
    </source>
</evidence>
<feature type="compositionally biased region" description="Acidic residues" evidence="15">
    <location>
        <begin position="435"/>
        <end position="448"/>
    </location>
</feature>
<evidence type="ECO:0000256" key="13">
    <source>
        <dbReference type="ARBA" id="ARBA00023204"/>
    </source>
</evidence>
<dbReference type="GO" id="GO:0000723">
    <property type="term" value="P:telomere maintenance"/>
    <property type="evidence" value="ECO:0007669"/>
    <property type="project" value="TreeGrafter"/>
</dbReference>
<dbReference type="GO" id="GO:0005524">
    <property type="term" value="F:ATP binding"/>
    <property type="evidence" value="ECO:0007669"/>
    <property type="project" value="UniProtKB-KW"/>
</dbReference>
<evidence type="ECO:0000313" key="18">
    <source>
        <dbReference type="Proteomes" id="UP000001996"/>
    </source>
</evidence>
<evidence type="ECO:0000256" key="12">
    <source>
        <dbReference type="ARBA" id="ARBA00023172"/>
    </source>
</evidence>
<keyword evidence="6" id="KW-0227">DNA damage</keyword>
<evidence type="ECO:0000256" key="9">
    <source>
        <dbReference type="ARBA" id="ARBA00022840"/>
    </source>
</evidence>
<dbReference type="GO" id="GO:0003690">
    <property type="term" value="F:double-stranded DNA binding"/>
    <property type="evidence" value="ECO:0007669"/>
    <property type="project" value="TreeGrafter"/>
</dbReference>
<evidence type="ECO:0000256" key="3">
    <source>
        <dbReference type="ARBA" id="ARBA00012551"/>
    </source>
</evidence>
<dbReference type="EC" id="3.6.4.12" evidence="3"/>
<dbReference type="GO" id="GO:0000781">
    <property type="term" value="C:chromosome, telomeric region"/>
    <property type="evidence" value="ECO:0007669"/>
    <property type="project" value="UniProtKB-SubCell"/>
</dbReference>
<dbReference type="OrthoDB" id="30826at2759"/>
<keyword evidence="4" id="KW-0158">Chromosome</keyword>
<evidence type="ECO:0000256" key="5">
    <source>
        <dbReference type="ARBA" id="ARBA00022741"/>
    </source>
</evidence>
<dbReference type="Gene3D" id="3.40.50.410">
    <property type="entry name" value="von Willebrand factor, type A domain"/>
    <property type="match status" value="1"/>
</dbReference>
<keyword evidence="10" id="KW-0779">Telomere</keyword>
<evidence type="ECO:0000256" key="14">
    <source>
        <dbReference type="ARBA" id="ARBA00023242"/>
    </source>
</evidence>
<evidence type="ECO:0000259" key="16">
    <source>
        <dbReference type="SMART" id="SM00559"/>
    </source>
</evidence>
<dbReference type="Gene3D" id="2.40.290.10">
    <property type="match status" value="1"/>
</dbReference>
<dbReference type="GO" id="GO:0006310">
    <property type="term" value="P:DNA recombination"/>
    <property type="evidence" value="ECO:0007669"/>
    <property type="project" value="UniProtKB-KW"/>
</dbReference>
<dbReference type="InterPro" id="IPR036465">
    <property type="entry name" value="vWFA_dom_sf"/>
</dbReference>
<dbReference type="GO" id="GO:0006303">
    <property type="term" value="P:double-strand break repair via nonhomologous end joining"/>
    <property type="evidence" value="ECO:0007669"/>
    <property type="project" value="InterPro"/>
</dbReference>
<dbReference type="SUPFAM" id="SSF100939">
    <property type="entry name" value="SPOC domain-like"/>
    <property type="match status" value="1"/>
</dbReference>
<reference evidence="17 18" key="1">
    <citation type="journal article" date="2009" name="Nature">
        <title>Evolution of pathogenicity and sexual reproduction in eight Candida genomes.</title>
        <authorList>
            <person name="Butler G."/>
            <person name="Rasmussen M.D."/>
            <person name="Lin M.F."/>
            <person name="Santos M.A."/>
            <person name="Sakthikumar S."/>
            <person name="Munro C.A."/>
            <person name="Rheinbay E."/>
            <person name="Grabherr M."/>
            <person name="Forche A."/>
            <person name="Reedy J.L."/>
            <person name="Agrafioti I."/>
            <person name="Arnaud M.B."/>
            <person name="Bates S."/>
            <person name="Brown A.J."/>
            <person name="Brunke S."/>
            <person name="Costanzo M.C."/>
            <person name="Fitzpatrick D.A."/>
            <person name="de Groot P.W."/>
            <person name="Harris D."/>
            <person name="Hoyer L.L."/>
            <person name="Hube B."/>
            <person name="Klis F.M."/>
            <person name="Kodira C."/>
            <person name="Lennard N."/>
            <person name="Logue M.E."/>
            <person name="Martin R."/>
            <person name="Neiman A.M."/>
            <person name="Nikolaou E."/>
            <person name="Quail M.A."/>
            <person name="Quinn J."/>
            <person name="Santos M.C."/>
            <person name="Schmitzberger F.F."/>
            <person name="Sherlock G."/>
            <person name="Shah P."/>
            <person name="Silverstein K.A."/>
            <person name="Skrzypek M.S."/>
            <person name="Soll D."/>
            <person name="Staggs R."/>
            <person name="Stansfield I."/>
            <person name="Stumpf M.P."/>
            <person name="Sudbery P.E."/>
            <person name="Srikantha T."/>
            <person name="Zeng Q."/>
            <person name="Berman J."/>
            <person name="Berriman M."/>
            <person name="Heitman J."/>
            <person name="Gow N.A."/>
            <person name="Lorenz M.C."/>
            <person name="Birren B.W."/>
            <person name="Kellis M."/>
            <person name="Cuomo C.A."/>
        </authorList>
    </citation>
    <scope>NUCLEOTIDE SEQUENCE [LARGE SCALE GENOMIC DNA]</scope>
    <source>
        <strain evidence="18">ATCC 11503 / BCRC 21390 / CBS 2605 / JCM 1781 / NBRC 1676 / NRRL YB-4239</strain>
    </source>
</reference>
<dbReference type="GO" id="GO:0016787">
    <property type="term" value="F:hydrolase activity"/>
    <property type="evidence" value="ECO:0007669"/>
    <property type="project" value="UniProtKB-KW"/>
</dbReference>